<dbReference type="InterPro" id="IPR036372">
    <property type="entry name" value="BEACH_dom_sf"/>
</dbReference>
<dbReference type="InterPro" id="IPR013320">
    <property type="entry name" value="ConA-like_dom_sf"/>
</dbReference>
<dbReference type="InParanoid" id="A2DQX6"/>
<dbReference type="OrthoDB" id="10673582at2759"/>
<dbReference type="PROSITE" id="PS51783">
    <property type="entry name" value="PH_BEACH"/>
    <property type="match status" value="1"/>
</dbReference>
<dbReference type="SMART" id="SM01026">
    <property type="entry name" value="Beach"/>
    <property type="match status" value="1"/>
</dbReference>
<gene>
    <name evidence="2" type="ORF">TVAG_291960</name>
</gene>
<dbReference type="SUPFAM" id="SSF50729">
    <property type="entry name" value="PH domain-like"/>
    <property type="match status" value="1"/>
</dbReference>
<evidence type="ECO:0000313" key="3">
    <source>
        <dbReference type="Proteomes" id="UP000001542"/>
    </source>
</evidence>
<dbReference type="PANTHER" id="PTHR13743">
    <property type="entry name" value="BEIGE/BEACH-RELATED"/>
    <property type="match status" value="1"/>
</dbReference>
<dbReference type="InterPro" id="IPR036322">
    <property type="entry name" value="WD40_repeat_dom_sf"/>
</dbReference>
<dbReference type="EMBL" id="DS113233">
    <property type="protein sequence ID" value="EAY17243.1"/>
    <property type="molecule type" value="Genomic_DNA"/>
</dbReference>
<keyword evidence="3" id="KW-1185">Reference proteome</keyword>
<reference evidence="2" key="2">
    <citation type="journal article" date="2007" name="Science">
        <title>Draft genome sequence of the sexually transmitted pathogen Trichomonas vaginalis.</title>
        <authorList>
            <person name="Carlton J.M."/>
            <person name="Hirt R.P."/>
            <person name="Silva J.C."/>
            <person name="Delcher A.L."/>
            <person name="Schatz M."/>
            <person name="Zhao Q."/>
            <person name="Wortman J.R."/>
            <person name="Bidwell S.L."/>
            <person name="Alsmark U.C.M."/>
            <person name="Besteiro S."/>
            <person name="Sicheritz-Ponten T."/>
            <person name="Noel C.J."/>
            <person name="Dacks J.B."/>
            <person name="Foster P.G."/>
            <person name="Simillion C."/>
            <person name="Van de Peer Y."/>
            <person name="Miranda-Saavedra D."/>
            <person name="Barton G.J."/>
            <person name="Westrop G.D."/>
            <person name="Mueller S."/>
            <person name="Dessi D."/>
            <person name="Fiori P.L."/>
            <person name="Ren Q."/>
            <person name="Paulsen I."/>
            <person name="Zhang H."/>
            <person name="Bastida-Corcuera F.D."/>
            <person name="Simoes-Barbosa A."/>
            <person name="Brown M.T."/>
            <person name="Hayes R.D."/>
            <person name="Mukherjee M."/>
            <person name="Okumura C.Y."/>
            <person name="Schneider R."/>
            <person name="Smith A.J."/>
            <person name="Vanacova S."/>
            <person name="Villalvazo M."/>
            <person name="Haas B.J."/>
            <person name="Pertea M."/>
            <person name="Feldblyum T.V."/>
            <person name="Utterback T.R."/>
            <person name="Shu C.L."/>
            <person name="Osoegawa K."/>
            <person name="de Jong P.J."/>
            <person name="Hrdy I."/>
            <person name="Horvathova L."/>
            <person name="Zubacova Z."/>
            <person name="Dolezal P."/>
            <person name="Malik S.B."/>
            <person name="Logsdon J.M. Jr."/>
            <person name="Henze K."/>
            <person name="Gupta A."/>
            <person name="Wang C.C."/>
            <person name="Dunne R.L."/>
            <person name="Upcroft J.A."/>
            <person name="Upcroft P."/>
            <person name="White O."/>
            <person name="Salzberg S.L."/>
            <person name="Tang P."/>
            <person name="Chiu C.-H."/>
            <person name="Lee Y.-S."/>
            <person name="Embley T.M."/>
            <person name="Coombs G.H."/>
            <person name="Mottram J.C."/>
            <person name="Tachezy J."/>
            <person name="Fraser-Liggett C.M."/>
            <person name="Johnson P.J."/>
        </authorList>
    </citation>
    <scope>NUCLEOTIDE SEQUENCE [LARGE SCALE GENOMIC DNA]</scope>
    <source>
        <strain evidence="2">G3</strain>
    </source>
</reference>
<dbReference type="SMR" id="A2DQX6"/>
<organism evidence="2 3">
    <name type="scientific">Trichomonas vaginalis (strain ATCC PRA-98 / G3)</name>
    <dbReference type="NCBI Taxonomy" id="412133"/>
    <lineage>
        <taxon>Eukaryota</taxon>
        <taxon>Metamonada</taxon>
        <taxon>Parabasalia</taxon>
        <taxon>Trichomonadida</taxon>
        <taxon>Trichomonadidae</taxon>
        <taxon>Trichomonas</taxon>
    </lineage>
</organism>
<feature type="domain" description="BEACH-type PH" evidence="1">
    <location>
        <begin position="1725"/>
        <end position="1826"/>
    </location>
</feature>
<sequence length="2312" mass="268947">MQEEVFPPISRSRSTPKIHPLEDFFELRAEIENIDPQFDNYIQNSVIRYIPILDKHKRTQFEVLIQQENRLKSIFNKFNMISSEEERHFIDLPQFIINSKYSSKFYTLVISYYIFLLSIERELPRQDSYKLFLLDVFESHNQYPRNLTSYEFYVLKKLIKGSFYQIEKEYDYVLLESFMKYITKLQSISFTIVRPLYSYFKVIRHSHHKKLIEELKLFLLHLCLRKDESVVTTDGSYVISIISNDLAELDAISLQILAHLTHCTSLNNIILDAFMSIPLPLFTMITRHYEFLDSQYKEPEYPKEIPPVIYNLNGFSFMEKKRSEFNNGFNNPKFNLIATKSDITTYLPKHIKEACLKIASCFQDVDSKYNVHFVKSLVKILETSKGTFFHVEMCTVFLYILLLVASVYPSKITLRLFLDTALFNPAITVFDKNNKNDQIMTLRNTYFELLYKCVPNEVSYVLERCKGYPLLFAEVILRIYEDIEKYDILRFVKEAALNNIIQTAHHLLQIYDENVDIFEARQIIFIFMSYLIESPQSALACFSTRCFTDGFLWFVYEEDITTTIIRLIRDGISILPFSHTLEMTVSYISLLFKSFKRYIETDNRYLILAEELATNIVYALRVNSALATLFEPNLHHFLLLIQKIKSEKIIDASFYFIDLLSHSQKNYSINITALRDFTKAIKNTYGDNPPYSVFKHLHSLLSGQYSKLDDLQFIIRENSAIPLMISCFGCSNLFPKILKEFRNLCEFSFYNKTACHNGDLDYILLKFVSKRKSRAIVSYKSVDIEISIDLSLVEELIFPLLVLISSQRSNASIATLYMKLMIRDIDDTSILTCQTVSMILQNCFSKPRPYIPIGTIHPIFTVSNIPIRGIEEGFTIYFRCYVDLQSLELTKSVLNLIKLVDQTDTKLTFYIEGKTVNASFETNDAIANVILVPQVPNNWFDLAVSCSYIYDSEGFQSIAMVPYLNGTPDVQFDLGSQSFEEENLTLVIGGSDGGDRSLITQNLGSIGDIKIYTRSYQAYEIVNLLHAQRDKTSELFTTEMMSLDSQKYEYALPFENSPNAYIRFVSNDAMPHDFLWCAADYGIVNDLVIFFRENPKNCPENFPGFLFDIMTLIFMYSEKSQSSFSGTTDIQRFLFSNPHVLSSNTFFCTVSILKSLTIQKLIVEWLTKIVLNMWIWIQAPHEDLYRIVYFLSHFMSKQFFDIFSSISILSILCDQFYLLFCFQNEEDFLKGNSSILVPENQKADMFAHVISKMPTETLFKCREQFFGMICNLIPYKCDRFDIQTIVMHLFSAKDIYTKLFFMKFMNCIPDMILKSYNERMNTVTRLKEYLTSTNVEVVTTTIILILRLCPDFLQMLSLSIVSIVKNVPIDQLYLQLIDYIFYYPFLIQVVCLIAIRLDNNLKRKCVEVFDAFLTNSEDYSGFVSKNWFVWPLMFAFGTSIDEQAVIGTLIGKILPFSNDFDDDLISILAVYNALESFSRSKIEFVGVSIIQNILSSPKFKSNISLIADTIFMHGKTNNLNITLSEEFSCSIFHENVDFADNFDKDRYQVMIEDIKTPDSFLNFLEKDAKNLNNIFIIRTNESGKWIDKQKAMLINSYLLENNLQLHNLYIEYFLRRSTKEINCEDILKQDMFNDAMITNYNQKYQESISQISTWLSSLLNDVTAFKEISTLAGDFALISNTRIEIDIQEVVNFTFMPPKAEIMLVKDRTSCFCLCPMKLKRKIHNPKKYFDLTEEGQVLYQHSCNLIKLNSTTLYMFQLFTNEIHLISSDKEKTIQNGDIYMVLTRRFDNRETGIEIYLENGRSYLIDFVNDEHPTCINAFMQAKTPKMQILQRMVSGETFARMHATQRWQQGFMSNFEYIVKMNILSGRSFNDPFLYPIFPSLLSDLNNLHAIQDFTNIKKWLPPLLDRTILPRDPSKPLSSLEETLTTNKFVAPDFFYFPDVIDNDNELPKWSSSKFEFVYKLRKLLESDFITKMLPTWIDSIFGLRVKQIPHRQLFRVPHPYKSSIIKKSSIEPTVSININNRLIRTVYTILEDISTFKFCALLDSGRLIQFNVSLEDHLVLSQPEVIGTVGDASFKIFDSYEDYFVAASPEKQTIVTVKHKKISEPMNFAFDTPLVVCSEGHVIFCPNRATLSEFSFDGDLIPFVLCRVRSNIVCCAIEPRFKLFAVALANNTVVSYDLRTKRKVNSFCVGETVLKVLITKSHGFIVVETLKDIVILSRDAEYIKRSPIPAEIMAWWKFTSPDGFDFVVFQDTENKIGYFEVFYPDTVTRFFETRSRVIWANYDFPTERFVIITHDGLIHFANIRIVQ</sequence>
<evidence type="ECO:0000313" key="2">
    <source>
        <dbReference type="EMBL" id="EAY17243.1"/>
    </source>
</evidence>
<dbReference type="VEuPathDB" id="TrichDB:TVAG_291960"/>
<dbReference type="Pfam" id="PF02138">
    <property type="entry name" value="Beach"/>
    <property type="match status" value="2"/>
</dbReference>
<dbReference type="InterPro" id="IPR050865">
    <property type="entry name" value="BEACH_Domain"/>
</dbReference>
<dbReference type="SUPFAM" id="SSF81837">
    <property type="entry name" value="BEACH domain"/>
    <property type="match status" value="1"/>
</dbReference>
<dbReference type="InterPro" id="IPR000409">
    <property type="entry name" value="BEACH_dom"/>
</dbReference>
<dbReference type="SUPFAM" id="SSF50978">
    <property type="entry name" value="WD40 repeat-like"/>
    <property type="match status" value="1"/>
</dbReference>
<dbReference type="Proteomes" id="UP000001542">
    <property type="component" value="Unassembled WGS sequence"/>
</dbReference>
<accession>A2DQX6</accession>
<dbReference type="RefSeq" id="XP_001329466.1">
    <property type="nucleotide sequence ID" value="XM_001329431.1"/>
</dbReference>
<dbReference type="VEuPathDB" id="TrichDB:TVAGG3_0936630"/>
<dbReference type="Gene3D" id="1.10.1540.10">
    <property type="entry name" value="BEACH domain"/>
    <property type="match status" value="2"/>
</dbReference>
<dbReference type="KEGG" id="tva:4775260"/>
<dbReference type="SUPFAM" id="SSF49899">
    <property type="entry name" value="Concanavalin A-like lectins/glucanases"/>
    <property type="match status" value="1"/>
</dbReference>
<evidence type="ECO:0000259" key="1">
    <source>
        <dbReference type="PROSITE" id="PS51783"/>
    </source>
</evidence>
<reference evidence="2" key="1">
    <citation type="submission" date="2006-10" db="EMBL/GenBank/DDBJ databases">
        <authorList>
            <person name="Amadeo P."/>
            <person name="Zhao Q."/>
            <person name="Wortman J."/>
            <person name="Fraser-Liggett C."/>
            <person name="Carlton J."/>
        </authorList>
    </citation>
    <scope>NUCLEOTIDE SEQUENCE</scope>
    <source>
        <strain evidence="2">G3</strain>
    </source>
</reference>
<protein>
    <submittedName>
        <fullName evidence="2">Beige/BEACH domain containing protein</fullName>
    </submittedName>
</protein>
<proteinExistence type="predicted"/>
<dbReference type="eggNOG" id="KOG1786">
    <property type="taxonomic scope" value="Eukaryota"/>
</dbReference>
<name>A2DQX6_TRIV3</name>
<dbReference type="InterPro" id="IPR023362">
    <property type="entry name" value="PH-BEACH_dom"/>
</dbReference>
<dbReference type="PANTHER" id="PTHR13743:SF112">
    <property type="entry name" value="BEACH DOMAIN-CONTAINING PROTEIN"/>
    <property type="match status" value="1"/>
</dbReference>